<keyword evidence="1" id="KW-0472">Membrane</keyword>
<feature type="transmembrane region" description="Helical" evidence="1">
    <location>
        <begin position="93"/>
        <end position="112"/>
    </location>
</feature>
<evidence type="ECO:0000313" key="3">
    <source>
        <dbReference type="Proteomes" id="UP000326546"/>
    </source>
</evidence>
<accession>A0A5J6V499</accession>
<evidence type="ECO:0008006" key="4">
    <source>
        <dbReference type="Google" id="ProtNLM"/>
    </source>
</evidence>
<dbReference type="Proteomes" id="UP000326546">
    <property type="component" value="Chromosome"/>
</dbReference>
<feature type="transmembrane region" description="Helical" evidence="1">
    <location>
        <begin position="240"/>
        <end position="273"/>
    </location>
</feature>
<reference evidence="2 3" key="1">
    <citation type="submission" date="2019-09" db="EMBL/GenBank/DDBJ databases">
        <title>Serinicoccus pratensis sp. nov., isolated from meadow soil.</title>
        <authorList>
            <person name="Zhang W."/>
        </authorList>
    </citation>
    <scope>NUCLEOTIDE SEQUENCE [LARGE SCALE GENOMIC DNA]</scope>
    <source>
        <strain evidence="2 3">W204</strain>
    </source>
</reference>
<protein>
    <recommendedName>
        <fullName evidence="4">HTTM domain-containing protein</fullName>
    </recommendedName>
</protein>
<dbReference type="OrthoDB" id="3353560at2"/>
<proteinExistence type="predicted"/>
<sequence>MSGALRWLMPEVPLARLAWFRAIVALTAVVDIFLILSSPRQRATTPALYDPIPLARALQLPAPTPTITGALTLLIVAGALGVLLGGLRPTPAWVQHLAGAVLGCAYLLWCTYGMSFGYVAHDHTAIIVAALLLPTAGTARYVDLQETRSTGAGWALRMVQVFTVATYTGSVLAKWVMSGHDLVRWAQSGTFVWAFLRRPNPLNELLVQHGAVLRLGQWGVLALELAAPLVWVVRERWRWVVAAIFLGFHLATFALLGIHFLPTLVCWAAFLPLERYAARIRRRADIS</sequence>
<feature type="transmembrane region" description="Helical" evidence="1">
    <location>
        <begin position="66"/>
        <end position="87"/>
    </location>
</feature>
<feature type="transmembrane region" description="Helical" evidence="1">
    <location>
        <begin position="18"/>
        <end position="36"/>
    </location>
</feature>
<dbReference type="AlphaFoldDB" id="A0A5J6V499"/>
<dbReference type="KEGG" id="serw:FY030_07305"/>
<keyword evidence="3" id="KW-1185">Reference proteome</keyword>
<gene>
    <name evidence="2" type="ORF">FY030_07305</name>
</gene>
<evidence type="ECO:0000256" key="1">
    <source>
        <dbReference type="SAM" id="Phobius"/>
    </source>
</evidence>
<organism evidence="2 3">
    <name type="scientific">Ornithinimicrobium pratense</name>
    <dbReference type="NCBI Taxonomy" id="2593973"/>
    <lineage>
        <taxon>Bacteria</taxon>
        <taxon>Bacillati</taxon>
        <taxon>Actinomycetota</taxon>
        <taxon>Actinomycetes</taxon>
        <taxon>Micrococcales</taxon>
        <taxon>Ornithinimicrobiaceae</taxon>
        <taxon>Ornithinimicrobium</taxon>
    </lineage>
</organism>
<keyword evidence="1" id="KW-1133">Transmembrane helix</keyword>
<name>A0A5J6V499_9MICO</name>
<evidence type="ECO:0000313" key="2">
    <source>
        <dbReference type="EMBL" id="QFG68548.1"/>
    </source>
</evidence>
<dbReference type="EMBL" id="CP044427">
    <property type="protein sequence ID" value="QFG68548.1"/>
    <property type="molecule type" value="Genomic_DNA"/>
</dbReference>
<keyword evidence="1" id="KW-0812">Transmembrane</keyword>
<dbReference type="RefSeq" id="WP_158060936.1">
    <property type="nucleotide sequence ID" value="NZ_CP044427.1"/>
</dbReference>